<dbReference type="PROSITE" id="PS51375">
    <property type="entry name" value="PPR"/>
    <property type="match status" value="3"/>
</dbReference>
<dbReference type="Gene3D" id="1.25.40.10">
    <property type="entry name" value="Tetratricopeptide repeat domain"/>
    <property type="match status" value="3"/>
</dbReference>
<feature type="repeat" description="PPR" evidence="2">
    <location>
        <begin position="275"/>
        <end position="305"/>
    </location>
</feature>
<keyword evidence="1" id="KW-0677">Repeat</keyword>
<dbReference type="Pfam" id="PF20431">
    <property type="entry name" value="E_motif"/>
    <property type="match status" value="1"/>
</dbReference>
<dbReference type="GO" id="GO:0009451">
    <property type="term" value="P:RNA modification"/>
    <property type="evidence" value="ECO:0007669"/>
    <property type="project" value="InterPro"/>
</dbReference>
<gene>
    <name evidence="3" type="ORF">CEURO_LOCUS14174</name>
</gene>
<organism evidence="3 4">
    <name type="scientific">Cuscuta europaea</name>
    <name type="common">European dodder</name>
    <dbReference type="NCBI Taxonomy" id="41803"/>
    <lineage>
        <taxon>Eukaryota</taxon>
        <taxon>Viridiplantae</taxon>
        <taxon>Streptophyta</taxon>
        <taxon>Embryophyta</taxon>
        <taxon>Tracheophyta</taxon>
        <taxon>Spermatophyta</taxon>
        <taxon>Magnoliopsida</taxon>
        <taxon>eudicotyledons</taxon>
        <taxon>Gunneridae</taxon>
        <taxon>Pentapetalae</taxon>
        <taxon>asterids</taxon>
        <taxon>lamiids</taxon>
        <taxon>Solanales</taxon>
        <taxon>Convolvulaceae</taxon>
        <taxon>Cuscuteae</taxon>
        <taxon>Cuscuta</taxon>
        <taxon>Cuscuta subgen. Cuscuta</taxon>
    </lineage>
</organism>
<dbReference type="InterPro" id="IPR046848">
    <property type="entry name" value="E_motif"/>
</dbReference>
<dbReference type="InterPro" id="IPR011990">
    <property type="entry name" value="TPR-like_helical_dom_sf"/>
</dbReference>
<dbReference type="Pfam" id="PF13041">
    <property type="entry name" value="PPR_2"/>
    <property type="match status" value="2"/>
</dbReference>
<evidence type="ECO:0008006" key="5">
    <source>
        <dbReference type="Google" id="ProtNLM"/>
    </source>
</evidence>
<dbReference type="GO" id="GO:0003723">
    <property type="term" value="F:RNA binding"/>
    <property type="evidence" value="ECO:0007669"/>
    <property type="project" value="InterPro"/>
</dbReference>
<evidence type="ECO:0000256" key="1">
    <source>
        <dbReference type="ARBA" id="ARBA00022737"/>
    </source>
</evidence>
<protein>
    <recommendedName>
        <fullName evidence="5">Pentatricopeptide repeat-containing protein</fullName>
    </recommendedName>
</protein>
<dbReference type="OrthoDB" id="1865464at2759"/>
<feature type="repeat" description="PPR" evidence="2">
    <location>
        <begin position="166"/>
        <end position="200"/>
    </location>
</feature>
<dbReference type="InterPro" id="IPR046960">
    <property type="entry name" value="PPR_At4g14850-like_plant"/>
</dbReference>
<dbReference type="Proteomes" id="UP001152484">
    <property type="component" value="Unassembled WGS sequence"/>
</dbReference>
<reference evidence="3" key="1">
    <citation type="submission" date="2022-07" db="EMBL/GenBank/DDBJ databases">
        <authorList>
            <person name="Macas J."/>
            <person name="Novak P."/>
            <person name="Neumann P."/>
        </authorList>
    </citation>
    <scope>NUCLEOTIDE SEQUENCE</scope>
</reference>
<dbReference type="NCBIfam" id="TIGR00756">
    <property type="entry name" value="PPR"/>
    <property type="match status" value="3"/>
</dbReference>
<dbReference type="EMBL" id="CAMAPE010000035">
    <property type="protein sequence ID" value="CAH9098158.1"/>
    <property type="molecule type" value="Genomic_DNA"/>
</dbReference>
<dbReference type="FunFam" id="1.25.40.10:FF:000344">
    <property type="entry name" value="Pentatricopeptide repeat-containing protein"/>
    <property type="match status" value="1"/>
</dbReference>
<comment type="caution">
    <text evidence="3">The sequence shown here is derived from an EMBL/GenBank/DDBJ whole genome shotgun (WGS) entry which is preliminary data.</text>
</comment>
<dbReference type="PANTHER" id="PTHR47926:SF436">
    <property type="entry name" value="PENTATRICOPEPTIDE REPEAT-CONTAINING PROTEIN ELI1, CHLOROPLASTIC-LIKE ISOFORM X2"/>
    <property type="match status" value="1"/>
</dbReference>
<proteinExistence type="predicted"/>
<keyword evidence="4" id="KW-1185">Reference proteome</keyword>
<dbReference type="Pfam" id="PF01535">
    <property type="entry name" value="PPR"/>
    <property type="match status" value="3"/>
</dbReference>
<dbReference type="PANTHER" id="PTHR47926">
    <property type="entry name" value="PENTATRICOPEPTIDE REPEAT-CONTAINING PROTEIN"/>
    <property type="match status" value="1"/>
</dbReference>
<dbReference type="InterPro" id="IPR002885">
    <property type="entry name" value="PPR_rpt"/>
</dbReference>
<name>A0A9P0ZFL5_CUSEU</name>
<feature type="repeat" description="PPR" evidence="2">
    <location>
        <begin position="376"/>
        <end position="410"/>
    </location>
</feature>
<dbReference type="AlphaFoldDB" id="A0A9P0ZFL5"/>
<accession>A0A9P0ZFL5</accession>
<evidence type="ECO:0000313" key="4">
    <source>
        <dbReference type="Proteomes" id="UP001152484"/>
    </source>
</evidence>
<dbReference type="FunFam" id="1.25.40.10:FF:000090">
    <property type="entry name" value="Pentatricopeptide repeat-containing protein, chloroplastic"/>
    <property type="match status" value="1"/>
</dbReference>
<evidence type="ECO:0000256" key="2">
    <source>
        <dbReference type="PROSITE-ProRule" id="PRU00708"/>
    </source>
</evidence>
<evidence type="ECO:0000313" key="3">
    <source>
        <dbReference type="EMBL" id="CAH9098158.1"/>
    </source>
</evidence>
<sequence>MRFSFASDLTRFLQGRIPNFHLLQIHARVFRLGAHQDNLVATRLIGKYTSRLALRVFNHLKKPNIFPFNAITRVLSEEGLYFDAFLVYKRLNLQCLYPNDLTISFLLKACTNTSKSVYIQQLHAHILKFGFLANSFVFNGLLSVHAKTLKDFHAACKLFDEMPDKDASCWTCLISGYAKSGQSEEALSTYLSMVKEKVVPENDTMVSVMSACSNLDFVQVENWVRNLLDAVDSYGLKDDHCDAVKTVLIYLYGKCGKVNKSREMFDLVSANGKKSVVLWNAIISSLVQNGFPWDALDLFREMTMHHKSNPNHVTMVSVLTACAQLGDLDMGILVHEHIKSSNISNRNLATALIDMYSKCGCVEKSMEVFDQLASKDVVTYNAMIMGLATNGNGKSALTLFAKMLELNLHPNSQTVLSVLCACSHSGLVNRGRQVFRDISQRFFIVPRLEHYACYIDLLARTGHVEEALKVVMSMPFEPNNFVWGALLGGCVVHGKLELANHISKMLVQVDPHSSAGYVMMSNAFATEHDWKNVSIMRSAMKESGVSKEPGHSWICLEGKVHKFLAGSFASQLQDEKICSALEGLLKEMKLPST</sequence>